<accession>A0ACC2VD28</accession>
<proteinExistence type="predicted"/>
<keyword evidence="2" id="KW-1185">Reference proteome</keyword>
<name>A0ACC2VD28_9TREE</name>
<dbReference type="EMBL" id="JASBWR010000089">
    <property type="protein sequence ID" value="KAJ9097018.1"/>
    <property type="molecule type" value="Genomic_DNA"/>
</dbReference>
<dbReference type="Proteomes" id="UP001241377">
    <property type="component" value="Unassembled WGS sequence"/>
</dbReference>
<sequence>MNIDVLIPDDKLHLPQGLVVTSGAQFASNLYIGLANGSLSVLKVNEREAEPNPVFKTIRGSKSFNEVKQQFSRKSDTHSLILDTTFRNTTGDNRPIEKIECFQLESSGPLYVLISKTDSIRLFERVDSHLNLIQELSEVKPCYDSCLFRAPKGQLYLLAAVKKKIIVFTITSKGHNKIQVQLHKEITVKERIKRIVATQDEILMELVNDYKILNANFQISSLPVNEADLQNFALASSFSYFSLSNSGPQSFVLPIKNSKFLLMKEQQTALLDIKGKSFSPSLMKSAPIPVSITFISPSYALLVYPKKMEVVEIYTGEVIQTYNHQANSNSILTTRFNDTLIFATGNDILSFSITDQDSQLKQYQIIAHSPSLVHKSDPKSDVRLLSIMRAIQLLKSGYEFQSPTSQPLYSKEVLLRIRQLYSLRAKIVFKLYHRYHESLVDIGSEWVLNYKDILSLFPNFLNGGDHSGDSEKDDDNTLKLITLQELSKSKEFGSQTGESGTEQEGPQGDTRSRESLMLKKFTKAVNNLIIYLTDQRRIVLTFLNDSSAKIDWKGVSLVPEDLFGEESASELQKAAVAIDTSLFLCYFHLKPMLLGPLLRLPNNFCNSKVVNECLISGLHEHNANPVFIKELLDFYFTRNLHREALEMLHDLAHKDITDHEDQFDEFLNGPSLTIQYLQKLTNLELDLIFEFACWVLKENSDDMMENGRLIFMNDTFECESYDNFKVLEFLTGGNGMFHNDLLAIRYLEWLLSETDILDSKENKNHMIAKFQTKLCLLYLDVLYNDFDQEVYDKLYKFLQKSSLYEPWTILKRIKTTDDRYLRLTVFIYKLLGEHDKAVDVLFGQLNDFESAMHYAADIHQMHSTEQPQSGNNEELGKRLLFKLLEDLLMDYRENMDKIECLLELHGSKMSALHILASLPSLFPLARLSTFLRTHLLRLKQTSQDSSLQSQLNKVGMIKIQHELATTEGKAYKINSGKQPCAICRKKLGHGVFTIDSNEHIVHYSCYK</sequence>
<evidence type="ECO:0000313" key="1">
    <source>
        <dbReference type="EMBL" id="KAJ9097018.1"/>
    </source>
</evidence>
<gene>
    <name evidence="1" type="ORF">QFC19_006963</name>
</gene>
<organism evidence="1 2">
    <name type="scientific">Naganishia cerealis</name>
    <dbReference type="NCBI Taxonomy" id="610337"/>
    <lineage>
        <taxon>Eukaryota</taxon>
        <taxon>Fungi</taxon>
        <taxon>Dikarya</taxon>
        <taxon>Basidiomycota</taxon>
        <taxon>Agaricomycotina</taxon>
        <taxon>Tremellomycetes</taxon>
        <taxon>Filobasidiales</taxon>
        <taxon>Filobasidiaceae</taxon>
        <taxon>Naganishia</taxon>
    </lineage>
</organism>
<comment type="caution">
    <text evidence="1">The sequence shown here is derived from an EMBL/GenBank/DDBJ whole genome shotgun (WGS) entry which is preliminary data.</text>
</comment>
<protein>
    <submittedName>
        <fullName evidence="1">Uncharacterized protein</fullName>
    </submittedName>
</protein>
<reference evidence="1" key="1">
    <citation type="submission" date="2023-04" db="EMBL/GenBank/DDBJ databases">
        <title>Draft Genome sequencing of Naganishia species isolated from polar environments using Oxford Nanopore Technology.</title>
        <authorList>
            <person name="Leo P."/>
            <person name="Venkateswaran K."/>
        </authorList>
    </citation>
    <scope>NUCLEOTIDE SEQUENCE</scope>
    <source>
        <strain evidence="1">MNA-CCFEE 5261</strain>
    </source>
</reference>
<evidence type="ECO:0000313" key="2">
    <source>
        <dbReference type="Proteomes" id="UP001241377"/>
    </source>
</evidence>